<name>S3NNN5_9GAMM</name>
<gene>
    <name evidence="2" type="ORF">F945_00895</name>
</gene>
<dbReference type="AlphaFoldDB" id="S3NNN5"/>
<keyword evidence="3" id="KW-1185">Reference proteome</keyword>
<dbReference type="InterPro" id="IPR007298">
    <property type="entry name" value="Cu-R_lipoprotein_NlpE"/>
</dbReference>
<dbReference type="eggNOG" id="COG3015">
    <property type="taxonomic scope" value="Bacteria"/>
</dbReference>
<dbReference type="RefSeq" id="WP_016655321.1">
    <property type="nucleotide sequence ID" value="NZ_KE340351.1"/>
</dbReference>
<feature type="chain" id="PRO_5004523685" description="Lipoprotein NlpE" evidence="1">
    <location>
        <begin position="17"/>
        <end position="176"/>
    </location>
</feature>
<proteinExistence type="predicted"/>
<dbReference type="Gene3D" id="2.40.128.640">
    <property type="match status" value="1"/>
</dbReference>
<dbReference type="Proteomes" id="UP000014568">
    <property type="component" value="Unassembled WGS sequence"/>
</dbReference>
<evidence type="ECO:0008006" key="4">
    <source>
        <dbReference type="Google" id="ProtNLM"/>
    </source>
</evidence>
<evidence type="ECO:0000256" key="1">
    <source>
        <dbReference type="SAM" id="SignalP"/>
    </source>
</evidence>
<dbReference type="HOGENOM" id="CLU_095662_0_0_6"/>
<protein>
    <recommendedName>
        <fullName evidence="4">Lipoprotein NlpE</fullName>
    </recommendedName>
</protein>
<dbReference type="Pfam" id="PF04170">
    <property type="entry name" value="NlpE"/>
    <property type="match status" value="1"/>
</dbReference>
<keyword evidence="1" id="KW-0732">Signal</keyword>
<feature type="signal peptide" evidence="1">
    <location>
        <begin position="1"/>
        <end position="16"/>
    </location>
</feature>
<dbReference type="STRING" id="632955.GCA_000829675_02159"/>
<dbReference type="EMBL" id="ATGI01000006">
    <property type="protein sequence ID" value="EPF80003.1"/>
    <property type="molecule type" value="Genomic_DNA"/>
</dbReference>
<evidence type="ECO:0000313" key="2">
    <source>
        <dbReference type="EMBL" id="EPF80003.1"/>
    </source>
</evidence>
<accession>S3NNN5</accession>
<reference evidence="2 3" key="1">
    <citation type="submission" date="2013-06" db="EMBL/GenBank/DDBJ databases">
        <title>The Genome Sequence of Acinetobacter rudis CIP 110305.</title>
        <authorList>
            <consortium name="The Broad Institute Genome Sequencing Platform"/>
            <consortium name="The Broad Institute Genome Sequencing Center for Infectious Disease"/>
            <person name="Cerqueira G."/>
            <person name="Feldgarden M."/>
            <person name="Courvalin P."/>
            <person name="Perichon B."/>
            <person name="Grillot-Courvalin C."/>
            <person name="Clermont D."/>
            <person name="Rocha E."/>
            <person name="Yoon E.-J."/>
            <person name="Nemec A."/>
            <person name="Young S.K."/>
            <person name="Zeng Q."/>
            <person name="Gargeya S."/>
            <person name="Fitzgerald M."/>
            <person name="Abouelleil A."/>
            <person name="Alvarado L."/>
            <person name="Berlin A.M."/>
            <person name="Chapman S.B."/>
            <person name="Dewar J."/>
            <person name="Goldberg J."/>
            <person name="Griggs A."/>
            <person name="Gujja S."/>
            <person name="Hansen M."/>
            <person name="Howarth C."/>
            <person name="Imamovic A."/>
            <person name="Larimer J."/>
            <person name="McCowan C."/>
            <person name="Murphy C."/>
            <person name="Pearson M."/>
            <person name="Priest M."/>
            <person name="Roberts A."/>
            <person name="Saif S."/>
            <person name="Shea T."/>
            <person name="Sykes S."/>
            <person name="Wortman J."/>
            <person name="Nusbaum C."/>
            <person name="Birren B."/>
        </authorList>
    </citation>
    <scope>NUCLEOTIDE SEQUENCE [LARGE SCALE GENOMIC DNA]</scope>
    <source>
        <strain evidence="2 3">CIP 110305</strain>
    </source>
</reference>
<organism evidence="2 3">
    <name type="scientific">Acinetobacter rudis CIP 110305</name>
    <dbReference type="NCBI Taxonomy" id="421052"/>
    <lineage>
        <taxon>Bacteria</taxon>
        <taxon>Pseudomonadati</taxon>
        <taxon>Pseudomonadota</taxon>
        <taxon>Gammaproteobacteria</taxon>
        <taxon>Moraxellales</taxon>
        <taxon>Moraxellaceae</taxon>
        <taxon>Acinetobacter</taxon>
    </lineage>
</organism>
<dbReference type="OrthoDB" id="5348860at2"/>
<evidence type="ECO:0000313" key="3">
    <source>
        <dbReference type="Proteomes" id="UP000014568"/>
    </source>
</evidence>
<comment type="caution">
    <text evidence="2">The sequence shown here is derived from an EMBL/GenBank/DDBJ whole genome shotgun (WGS) entry which is preliminary data.</text>
</comment>
<dbReference type="PROSITE" id="PS51257">
    <property type="entry name" value="PROKAR_LIPOPROTEIN"/>
    <property type="match status" value="1"/>
</dbReference>
<sequence length="176" mass="18698">MKKTLLVLSLSTLALAACSKTNQNTTDSTSTSQTAEVTASQVVETVASQVTETAASAVEAIKPSVEGNAQASLDWNGSYKGILPCASCEGIETKLTLNADKTYELSQTYLGKGDAKAIITKGKFSFDKTGNIAVLDEAAEKSQYFVSENHIIALDQDGNIIQGNLAKNYELQKQSH</sequence>
<dbReference type="PATRIC" id="fig|421052.3.peg.885"/>